<evidence type="ECO:0000313" key="10">
    <source>
        <dbReference type="EMBL" id="GGL58617.1"/>
    </source>
</evidence>
<feature type="transmembrane region" description="Helical" evidence="7">
    <location>
        <begin position="170"/>
        <end position="189"/>
    </location>
</feature>
<evidence type="ECO:0000256" key="7">
    <source>
        <dbReference type="RuleBase" id="RU363032"/>
    </source>
</evidence>
<keyword evidence="5 7" id="KW-1133">Transmembrane helix</keyword>
<dbReference type="Pfam" id="PF00528">
    <property type="entry name" value="BPD_transp_1"/>
    <property type="match status" value="1"/>
</dbReference>
<keyword evidence="2 7" id="KW-0813">Transport</keyword>
<dbReference type="Gene3D" id="1.10.3720.10">
    <property type="entry name" value="MetI-like"/>
    <property type="match status" value="1"/>
</dbReference>
<dbReference type="InterPro" id="IPR000515">
    <property type="entry name" value="MetI-like"/>
</dbReference>
<evidence type="ECO:0000256" key="4">
    <source>
        <dbReference type="ARBA" id="ARBA00022692"/>
    </source>
</evidence>
<keyword evidence="4 7" id="KW-0812">Transmembrane</keyword>
<organism evidence="10 11">
    <name type="scientific">Microlunatus endophyticus</name>
    <dbReference type="NCBI Taxonomy" id="1716077"/>
    <lineage>
        <taxon>Bacteria</taxon>
        <taxon>Bacillati</taxon>
        <taxon>Actinomycetota</taxon>
        <taxon>Actinomycetes</taxon>
        <taxon>Propionibacteriales</taxon>
        <taxon>Propionibacteriaceae</taxon>
        <taxon>Microlunatus</taxon>
    </lineage>
</organism>
<protein>
    <submittedName>
        <fullName evidence="10">Cytochrome c biogenesis protein</fullName>
    </submittedName>
</protein>
<keyword evidence="11" id="KW-1185">Reference proteome</keyword>
<name>A0A917W3K2_9ACTN</name>
<evidence type="ECO:0000256" key="6">
    <source>
        <dbReference type="ARBA" id="ARBA00023136"/>
    </source>
</evidence>
<dbReference type="PANTHER" id="PTHR30193:SF37">
    <property type="entry name" value="INNER MEMBRANE ABC TRANSPORTER PERMEASE PROTEIN YCJO"/>
    <property type="match status" value="1"/>
</dbReference>
<evidence type="ECO:0000256" key="5">
    <source>
        <dbReference type="ARBA" id="ARBA00022989"/>
    </source>
</evidence>
<evidence type="ECO:0000256" key="1">
    <source>
        <dbReference type="ARBA" id="ARBA00004651"/>
    </source>
</evidence>
<dbReference type="PANTHER" id="PTHR30193">
    <property type="entry name" value="ABC TRANSPORTER PERMEASE PROTEIN"/>
    <property type="match status" value="1"/>
</dbReference>
<reference evidence="10" key="1">
    <citation type="journal article" date="2014" name="Int. J. Syst. Evol. Microbiol.">
        <title>Complete genome sequence of Corynebacterium casei LMG S-19264T (=DSM 44701T), isolated from a smear-ripened cheese.</title>
        <authorList>
            <consortium name="US DOE Joint Genome Institute (JGI-PGF)"/>
            <person name="Walter F."/>
            <person name="Albersmeier A."/>
            <person name="Kalinowski J."/>
            <person name="Ruckert C."/>
        </authorList>
    </citation>
    <scope>NUCLEOTIDE SEQUENCE</scope>
    <source>
        <strain evidence="10">CGMCC 4.7306</strain>
    </source>
</reference>
<dbReference type="InterPro" id="IPR035906">
    <property type="entry name" value="MetI-like_sf"/>
</dbReference>
<sequence>MTVTNPAIPSARVADEPSTTERRPRNPFKRFWPQYVAVAPFYILFLVFGMFPLIFSIWLSFNDWDGMGQMKFVGLAQYRFLITDSRFWLAVGNTFLIWIMSTIPMLFLALVIAFLLHTNIRAKGFYRVAFFIPNVTSAVAMAIVFGSIFSNSFGIINSFLNWLHVSQVPWLSNPWGIKVVIAVMVIWRWTGYNSIIYLAGLQAVSTELYEAARVDGANNWHIFSRITIPMLRPVILFTVITSTVGGLSLFTEPQVLFGNTSNIGGPADGGLTIVLYQYYQAFNQFDFGYGAAIAWALFIIAVVFAIINWRLVSEREVDGQKVFKVSRKQRAANASAEPTEVAAK</sequence>
<reference evidence="10" key="2">
    <citation type="submission" date="2020-09" db="EMBL/GenBank/DDBJ databases">
        <authorList>
            <person name="Sun Q."/>
            <person name="Zhou Y."/>
        </authorList>
    </citation>
    <scope>NUCLEOTIDE SEQUENCE</scope>
    <source>
        <strain evidence="10">CGMCC 4.7306</strain>
    </source>
</reference>
<feature type="transmembrane region" description="Helical" evidence="7">
    <location>
        <begin position="234"/>
        <end position="251"/>
    </location>
</feature>
<feature type="transmembrane region" description="Helical" evidence="7">
    <location>
        <begin position="35"/>
        <end position="61"/>
    </location>
</feature>
<dbReference type="SUPFAM" id="SSF161098">
    <property type="entry name" value="MetI-like"/>
    <property type="match status" value="1"/>
</dbReference>
<evidence type="ECO:0000259" key="9">
    <source>
        <dbReference type="PROSITE" id="PS50928"/>
    </source>
</evidence>
<comment type="similarity">
    <text evidence="7">Belongs to the binding-protein-dependent transport system permease family.</text>
</comment>
<evidence type="ECO:0000256" key="3">
    <source>
        <dbReference type="ARBA" id="ARBA00022475"/>
    </source>
</evidence>
<dbReference type="CDD" id="cd06261">
    <property type="entry name" value="TM_PBP2"/>
    <property type="match status" value="1"/>
</dbReference>
<evidence type="ECO:0000313" key="11">
    <source>
        <dbReference type="Proteomes" id="UP000613840"/>
    </source>
</evidence>
<dbReference type="PROSITE" id="PS50928">
    <property type="entry name" value="ABC_TM1"/>
    <property type="match status" value="1"/>
</dbReference>
<feature type="compositionally biased region" description="Basic and acidic residues" evidence="8">
    <location>
        <begin position="13"/>
        <end position="23"/>
    </location>
</feature>
<dbReference type="GO" id="GO:0055085">
    <property type="term" value="P:transmembrane transport"/>
    <property type="evidence" value="ECO:0007669"/>
    <property type="project" value="InterPro"/>
</dbReference>
<feature type="transmembrane region" description="Helical" evidence="7">
    <location>
        <begin position="287"/>
        <end position="307"/>
    </location>
</feature>
<comment type="caution">
    <text evidence="10">The sequence shown here is derived from an EMBL/GenBank/DDBJ whole genome shotgun (WGS) entry which is preliminary data.</text>
</comment>
<dbReference type="AlphaFoldDB" id="A0A917W3K2"/>
<feature type="transmembrane region" description="Helical" evidence="7">
    <location>
        <begin position="128"/>
        <end position="150"/>
    </location>
</feature>
<dbReference type="InterPro" id="IPR051393">
    <property type="entry name" value="ABC_transporter_permease"/>
</dbReference>
<keyword evidence="6 7" id="KW-0472">Membrane</keyword>
<proteinExistence type="inferred from homology"/>
<dbReference type="EMBL" id="BMMZ01000003">
    <property type="protein sequence ID" value="GGL58617.1"/>
    <property type="molecule type" value="Genomic_DNA"/>
</dbReference>
<feature type="region of interest" description="Disordered" evidence="8">
    <location>
        <begin position="1"/>
        <end position="23"/>
    </location>
</feature>
<gene>
    <name evidence="10" type="ORF">GCM10011575_16280</name>
</gene>
<dbReference type="GO" id="GO:0005886">
    <property type="term" value="C:plasma membrane"/>
    <property type="evidence" value="ECO:0007669"/>
    <property type="project" value="UniProtKB-SubCell"/>
</dbReference>
<dbReference type="RefSeq" id="WP_188894688.1">
    <property type="nucleotide sequence ID" value="NZ_BMMZ01000003.1"/>
</dbReference>
<evidence type="ECO:0000256" key="8">
    <source>
        <dbReference type="SAM" id="MobiDB-lite"/>
    </source>
</evidence>
<comment type="subcellular location">
    <subcellularLocation>
        <location evidence="1 7">Cell membrane</location>
        <topology evidence="1 7">Multi-pass membrane protein</topology>
    </subcellularLocation>
</comment>
<dbReference type="Proteomes" id="UP000613840">
    <property type="component" value="Unassembled WGS sequence"/>
</dbReference>
<keyword evidence="3" id="KW-1003">Cell membrane</keyword>
<accession>A0A917W3K2</accession>
<evidence type="ECO:0000256" key="2">
    <source>
        <dbReference type="ARBA" id="ARBA00022448"/>
    </source>
</evidence>
<feature type="transmembrane region" description="Helical" evidence="7">
    <location>
        <begin position="95"/>
        <end position="116"/>
    </location>
</feature>
<feature type="domain" description="ABC transmembrane type-1" evidence="9">
    <location>
        <begin position="91"/>
        <end position="308"/>
    </location>
</feature>